<reference evidence="4" key="1">
    <citation type="submission" date="2015-07" db="EMBL/GenBank/DDBJ databases">
        <title>Near-Complete Genome Sequence of the Cellulolytic Bacterium Bacteroides (Pseudobacteroides) cellulosolvens ATCC 35603.</title>
        <authorList>
            <person name="Dassa B."/>
            <person name="Utturkar S.M."/>
            <person name="Klingeman D.M."/>
            <person name="Hurt R.A."/>
            <person name="Keller M."/>
            <person name="Xu J."/>
            <person name="Reddy Y.H.K."/>
            <person name="Borovok I."/>
            <person name="Grinberg I.R."/>
            <person name="Lamed R."/>
            <person name="Zhivin O."/>
            <person name="Bayer E.A."/>
            <person name="Brown S.D."/>
        </authorList>
    </citation>
    <scope>NUCLEOTIDE SEQUENCE [LARGE SCALE GENOMIC DNA]</scope>
    <source>
        <strain evidence="4">DSM 2933</strain>
    </source>
</reference>
<dbReference type="PATRIC" id="fig|398512.5.peg.700"/>
<evidence type="ECO:0000313" key="3">
    <source>
        <dbReference type="EMBL" id="KNY25415.1"/>
    </source>
</evidence>
<evidence type="ECO:0000256" key="1">
    <source>
        <dbReference type="ARBA" id="ARBA00022741"/>
    </source>
</evidence>
<accession>A0A0L6JI69</accession>
<dbReference type="GO" id="GO:0005525">
    <property type="term" value="F:GTP binding"/>
    <property type="evidence" value="ECO:0007669"/>
    <property type="project" value="UniProtKB-KW"/>
</dbReference>
<protein>
    <submittedName>
        <fullName evidence="3">Uncharacterized protein</fullName>
    </submittedName>
</protein>
<gene>
    <name evidence="3" type="ORF">Bccel_0675</name>
</gene>
<evidence type="ECO:0000313" key="4">
    <source>
        <dbReference type="Proteomes" id="UP000036923"/>
    </source>
</evidence>
<keyword evidence="2" id="KW-0342">GTP-binding</keyword>
<organism evidence="3 4">
    <name type="scientific">Pseudobacteroides cellulosolvens ATCC 35603 = DSM 2933</name>
    <dbReference type="NCBI Taxonomy" id="398512"/>
    <lineage>
        <taxon>Bacteria</taxon>
        <taxon>Bacillati</taxon>
        <taxon>Bacillota</taxon>
        <taxon>Clostridia</taxon>
        <taxon>Eubacteriales</taxon>
        <taxon>Oscillospiraceae</taxon>
        <taxon>Pseudobacteroides</taxon>
    </lineage>
</organism>
<dbReference type="InterPro" id="IPR023179">
    <property type="entry name" value="GTP-bd_ortho_bundle_sf"/>
</dbReference>
<name>A0A0L6JI69_9FIRM</name>
<dbReference type="Proteomes" id="UP000036923">
    <property type="component" value="Unassembled WGS sequence"/>
</dbReference>
<dbReference type="Gene3D" id="1.10.1580.10">
    <property type="match status" value="1"/>
</dbReference>
<dbReference type="STRING" id="398512.Bccel_0675"/>
<dbReference type="AlphaFoldDB" id="A0A0L6JI69"/>
<keyword evidence="4" id="KW-1185">Reference proteome</keyword>
<keyword evidence="1" id="KW-0547">Nucleotide-binding</keyword>
<dbReference type="EMBL" id="LGTC01000001">
    <property type="protein sequence ID" value="KNY25415.1"/>
    <property type="molecule type" value="Genomic_DNA"/>
</dbReference>
<proteinExistence type="predicted"/>
<evidence type="ECO:0000256" key="2">
    <source>
        <dbReference type="ARBA" id="ARBA00023134"/>
    </source>
</evidence>
<sequence>MEVGSNLAFTGAIKDDIYDIAEVAATLMERLKNTYADKLAARYKLEGIDDMSGLDLLTAAGKKRGCLVSGGEIDLYRIAAIVLDEFRGERLEEFPLKDPTIY</sequence>
<comment type="caution">
    <text evidence="3">The sequence shown here is derived from an EMBL/GenBank/DDBJ whole genome shotgun (WGS) entry which is preliminary data.</text>
</comment>